<name>A0A2G1QM76_9HYPH</name>
<keyword evidence="5" id="KW-0418">Kinase</keyword>
<keyword evidence="3" id="KW-0597">Phosphoprotein</keyword>
<dbReference type="Gene3D" id="3.30.450.20">
    <property type="entry name" value="PAS domain"/>
    <property type="match status" value="1"/>
</dbReference>
<dbReference type="InterPro" id="IPR035965">
    <property type="entry name" value="PAS-like_dom_sf"/>
</dbReference>
<keyword evidence="6" id="KW-0175">Coiled coil</keyword>
<accession>A0A2G1QM76</accession>
<evidence type="ECO:0000259" key="8">
    <source>
        <dbReference type="PROSITE" id="PS50109"/>
    </source>
</evidence>
<dbReference type="Gene3D" id="1.10.287.130">
    <property type="match status" value="1"/>
</dbReference>
<dbReference type="InterPro" id="IPR004358">
    <property type="entry name" value="Sig_transdc_His_kin-like_C"/>
</dbReference>
<evidence type="ECO:0000259" key="9">
    <source>
        <dbReference type="PROSITE" id="PS50112"/>
    </source>
</evidence>
<feature type="domain" description="PAS" evidence="9">
    <location>
        <begin position="237"/>
        <end position="307"/>
    </location>
</feature>
<evidence type="ECO:0000256" key="3">
    <source>
        <dbReference type="ARBA" id="ARBA00022553"/>
    </source>
</evidence>
<dbReference type="CDD" id="cd00082">
    <property type="entry name" value="HisKA"/>
    <property type="match status" value="1"/>
</dbReference>
<dbReference type="SMART" id="SM00091">
    <property type="entry name" value="PAS"/>
    <property type="match status" value="2"/>
</dbReference>
<dbReference type="Pfam" id="PF00989">
    <property type="entry name" value="PAS"/>
    <property type="match status" value="1"/>
</dbReference>
<dbReference type="GO" id="GO:0009927">
    <property type="term" value="F:histidine phosphotransfer kinase activity"/>
    <property type="evidence" value="ECO:0007669"/>
    <property type="project" value="TreeGrafter"/>
</dbReference>
<feature type="region of interest" description="Disordered" evidence="7">
    <location>
        <begin position="1"/>
        <end position="92"/>
    </location>
</feature>
<dbReference type="SUPFAM" id="SSF55874">
    <property type="entry name" value="ATPase domain of HSP90 chaperone/DNA topoisomerase II/histidine kinase"/>
    <property type="match status" value="1"/>
</dbReference>
<keyword evidence="4" id="KW-0808">Transferase</keyword>
<evidence type="ECO:0000313" key="10">
    <source>
        <dbReference type="EMBL" id="PHP66328.1"/>
    </source>
</evidence>
<dbReference type="Proteomes" id="UP000221168">
    <property type="component" value="Unassembled WGS sequence"/>
</dbReference>
<dbReference type="PROSITE" id="PS50109">
    <property type="entry name" value="HIS_KIN"/>
    <property type="match status" value="1"/>
</dbReference>
<comment type="catalytic activity">
    <reaction evidence="1">
        <text>ATP + protein L-histidine = ADP + protein N-phospho-L-histidine.</text>
        <dbReference type="EC" id="2.7.13.3"/>
    </reaction>
</comment>
<evidence type="ECO:0000256" key="4">
    <source>
        <dbReference type="ARBA" id="ARBA00022679"/>
    </source>
</evidence>
<proteinExistence type="predicted"/>
<evidence type="ECO:0000256" key="2">
    <source>
        <dbReference type="ARBA" id="ARBA00012438"/>
    </source>
</evidence>
<evidence type="ECO:0000313" key="11">
    <source>
        <dbReference type="Proteomes" id="UP000221168"/>
    </source>
</evidence>
<dbReference type="InterPro" id="IPR003594">
    <property type="entry name" value="HATPase_dom"/>
</dbReference>
<dbReference type="NCBIfam" id="TIGR00229">
    <property type="entry name" value="sensory_box"/>
    <property type="match status" value="1"/>
</dbReference>
<dbReference type="PRINTS" id="PR00344">
    <property type="entry name" value="BCTRLSENSOR"/>
</dbReference>
<dbReference type="Pfam" id="PF02518">
    <property type="entry name" value="HATPase_c"/>
    <property type="match status" value="1"/>
</dbReference>
<dbReference type="InterPro" id="IPR003661">
    <property type="entry name" value="HisK_dim/P_dom"/>
</dbReference>
<sequence>MAADPSPQADAMPETTVREQSPEMEAPAALAGTKPVPGTDTDSLPFDTMDDAPNGSAASAAGENAEPVDQAEDETEAPTGDADDAVPPSEAVTVDEASLPTHLAAGDVSPSFLARLPVPLLVTRNGRLAYANSAFLALSGHGSLADVEATGGLDALFGDAGPEGQELRLANGQTAHVRTHMQSVGWRGGKAILLAFLDHRVPAETHGPEATVAGDEPAARPVNAFQSSDVTSELQATVRQLNTILDTATDGIVLIENDGSIRAMNRSAQALFGYENDDMAGQAFTRLFAVESQRAAGDYLSGLADNGVASVLNDGREVIGRESRGRFIPLFMSVGRLPADGGFCAVMRDITNWKRVEEDLTEARRQAEEASSQKTQFLARVSHEIRTPLNAIIGFSELMLGERFGPIGNERYKDYLRDINRSGNHVLDLVNDLLDISKIEAGHQELSHEAVPLNDVLGEAVAIMQPQANRERVIIRSSLASGLPDIVADMRSVRQIALNLLSNAVKFTPPGGQVIVSTAYEPSGEVVMHVRDTGIGMTASDIEHAMKPFKQLNTMRRTRGDGTGLGLPLTKALVEANRARFAITSTPGEGTIVEVIFPPTRVLAD</sequence>
<dbReference type="SMART" id="SM00388">
    <property type="entry name" value="HisKA"/>
    <property type="match status" value="1"/>
</dbReference>
<protein>
    <recommendedName>
        <fullName evidence="2">histidine kinase</fullName>
        <ecNumber evidence="2">2.7.13.3</ecNumber>
    </recommendedName>
</protein>
<evidence type="ECO:0000256" key="6">
    <source>
        <dbReference type="SAM" id="Coils"/>
    </source>
</evidence>
<dbReference type="GO" id="GO:0000155">
    <property type="term" value="F:phosphorelay sensor kinase activity"/>
    <property type="evidence" value="ECO:0007669"/>
    <property type="project" value="InterPro"/>
</dbReference>
<dbReference type="PANTHER" id="PTHR43047:SF72">
    <property type="entry name" value="OSMOSENSING HISTIDINE PROTEIN KINASE SLN1"/>
    <property type="match status" value="1"/>
</dbReference>
<dbReference type="InterPro" id="IPR036890">
    <property type="entry name" value="HATPase_C_sf"/>
</dbReference>
<dbReference type="GO" id="GO:0005886">
    <property type="term" value="C:plasma membrane"/>
    <property type="evidence" value="ECO:0007669"/>
    <property type="project" value="TreeGrafter"/>
</dbReference>
<feature type="compositionally biased region" description="Low complexity" evidence="7">
    <location>
        <begin position="51"/>
        <end position="67"/>
    </location>
</feature>
<gene>
    <name evidence="10" type="ORF">CSC94_15120</name>
</gene>
<dbReference type="InterPro" id="IPR036097">
    <property type="entry name" value="HisK_dim/P_sf"/>
</dbReference>
<dbReference type="AlphaFoldDB" id="A0A2G1QM76"/>
<dbReference type="InterPro" id="IPR013767">
    <property type="entry name" value="PAS_fold"/>
</dbReference>
<dbReference type="EC" id="2.7.13.3" evidence="2"/>
<dbReference type="InterPro" id="IPR005467">
    <property type="entry name" value="His_kinase_dom"/>
</dbReference>
<feature type="domain" description="Histidine kinase" evidence="8">
    <location>
        <begin position="380"/>
        <end position="601"/>
    </location>
</feature>
<evidence type="ECO:0000256" key="5">
    <source>
        <dbReference type="ARBA" id="ARBA00022777"/>
    </source>
</evidence>
<dbReference type="SUPFAM" id="SSF47384">
    <property type="entry name" value="Homodimeric domain of signal transducing histidine kinase"/>
    <property type="match status" value="1"/>
</dbReference>
<comment type="caution">
    <text evidence="10">The sequence shown here is derived from an EMBL/GenBank/DDBJ whole genome shotgun (WGS) entry which is preliminary data.</text>
</comment>
<evidence type="ECO:0000256" key="7">
    <source>
        <dbReference type="SAM" id="MobiDB-lite"/>
    </source>
</evidence>
<dbReference type="CDD" id="cd00130">
    <property type="entry name" value="PAS"/>
    <property type="match status" value="1"/>
</dbReference>
<dbReference type="Gene3D" id="3.30.565.10">
    <property type="entry name" value="Histidine kinase-like ATPase, C-terminal domain"/>
    <property type="match status" value="1"/>
</dbReference>
<dbReference type="PANTHER" id="PTHR43047">
    <property type="entry name" value="TWO-COMPONENT HISTIDINE PROTEIN KINASE"/>
    <property type="match status" value="1"/>
</dbReference>
<evidence type="ECO:0000256" key="1">
    <source>
        <dbReference type="ARBA" id="ARBA00000085"/>
    </source>
</evidence>
<dbReference type="Pfam" id="PF00512">
    <property type="entry name" value="HisKA"/>
    <property type="match status" value="1"/>
</dbReference>
<dbReference type="GO" id="GO:0006355">
    <property type="term" value="P:regulation of DNA-templated transcription"/>
    <property type="evidence" value="ECO:0007669"/>
    <property type="project" value="InterPro"/>
</dbReference>
<dbReference type="EMBL" id="PDVP01000009">
    <property type="protein sequence ID" value="PHP66328.1"/>
    <property type="molecule type" value="Genomic_DNA"/>
</dbReference>
<dbReference type="SUPFAM" id="SSF55785">
    <property type="entry name" value="PYP-like sensor domain (PAS domain)"/>
    <property type="match status" value="1"/>
</dbReference>
<dbReference type="InterPro" id="IPR000014">
    <property type="entry name" value="PAS"/>
</dbReference>
<dbReference type="OrthoDB" id="9801651at2"/>
<reference evidence="10 11" key="1">
    <citation type="submission" date="2017-10" db="EMBL/GenBank/DDBJ databases">
        <title>Sedimentibacterium mangrovi gen. nov., sp. nov., a novel member of family Phyllobacteriacea isolated from mangrove sediment.</title>
        <authorList>
            <person name="Liao H."/>
            <person name="Tian Y."/>
        </authorList>
    </citation>
    <scope>NUCLEOTIDE SEQUENCE [LARGE SCALE GENOMIC DNA]</scope>
    <source>
        <strain evidence="10 11">X9-2-2</strain>
    </source>
</reference>
<dbReference type="SMART" id="SM00387">
    <property type="entry name" value="HATPase_c"/>
    <property type="match status" value="1"/>
</dbReference>
<organism evidence="10 11">
    <name type="scientific">Zhengella mangrovi</name>
    <dbReference type="NCBI Taxonomy" id="1982044"/>
    <lineage>
        <taxon>Bacteria</taxon>
        <taxon>Pseudomonadati</taxon>
        <taxon>Pseudomonadota</taxon>
        <taxon>Alphaproteobacteria</taxon>
        <taxon>Hyphomicrobiales</taxon>
        <taxon>Notoacmeibacteraceae</taxon>
        <taxon>Zhengella</taxon>
    </lineage>
</organism>
<feature type="compositionally biased region" description="Acidic residues" evidence="7">
    <location>
        <begin position="69"/>
        <end position="84"/>
    </location>
</feature>
<keyword evidence="11" id="KW-1185">Reference proteome</keyword>
<dbReference type="PROSITE" id="PS50112">
    <property type="entry name" value="PAS"/>
    <property type="match status" value="1"/>
</dbReference>
<feature type="coiled-coil region" evidence="6">
    <location>
        <begin position="350"/>
        <end position="380"/>
    </location>
</feature>